<dbReference type="Proteomes" id="UP000198284">
    <property type="component" value="Unassembled WGS sequence"/>
</dbReference>
<dbReference type="SUPFAM" id="SSF51445">
    <property type="entry name" value="(Trans)glycosidases"/>
    <property type="match status" value="1"/>
</dbReference>
<evidence type="ECO:0000256" key="10">
    <source>
        <dbReference type="RuleBase" id="RU361207"/>
    </source>
</evidence>
<keyword evidence="5 10" id="KW-0328">Glycosyltransferase</keyword>
<reference evidence="11 12" key="1">
    <citation type="submission" date="2017-06" db="EMBL/GenBank/DDBJ databases">
        <authorList>
            <person name="Kim H.J."/>
            <person name="Triplett B.A."/>
        </authorList>
    </citation>
    <scope>NUCLEOTIDE SEQUENCE [LARGE SCALE GENOMIC DNA]</scope>
    <source>
        <strain evidence="11 12">U15</strain>
    </source>
</reference>
<dbReference type="PANTHER" id="PTHR32438">
    <property type="entry name" value="4-ALPHA-GLUCANOTRANSFERASE DPE1, CHLOROPLASTIC/AMYLOPLASTIC"/>
    <property type="match status" value="1"/>
</dbReference>
<evidence type="ECO:0000256" key="5">
    <source>
        <dbReference type="ARBA" id="ARBA00022676"/>
    </source>
</evidence>
<dbReference type="AlphaFoldDB" id="A0A239FB51"/>
<sequence>MNDNHLFDLAAAAGLSRDWTSAKGEAMQVSPDTLRTILEALELPCGSDEQCRDSRARLAQLMAGDALPPLLTGLVDQPLHLPAMPHLAGRNYRIEFEHGGQFDGRFGDDAANLLLPPFGQPGYHRLLVEEEATVLAIAPPRCYGVADAMQAAKVSGVLGAPDDPRLWGLGVQLYSLRRPGDGGLADYGALARLAKCAAERGAGALAISPVHAMFSADVHRFSPYGPSSRLFLNALHIDPASVLGLQALEAAVDALGPEARATMARLEQQDLVDWPQAGGLRLRLLRRLYEQFIGNGKLDEFDDFRAHGGTALRDHARFEALHAARLARGEDGYWLTWPQGLRDPAGAEVDAFAREHADEIRFHEFLQWQAARGLGAAQKAACQAGMPIGLISDLAVGADNGGSQAWSRQREIIRGLSVGAPPDIMNVHGQAWGLGAFSPHAMRAGGFAAYLEMLRASFAHAGGVRIDHVLGLTRLWLVPNGASPQDGAYLTYPLQDLLRLIALESWRHKAIVIGEDLGTVPEGFDRTLADAGLLGIRVLMFQRQGERFLNPVEWPRTAIATTTTHDLPTMAGWWAGHDVALRGGLGLLEPGKSEADARAERGRELRSLWDALCGTGSAQGEMPPFTAEAAPVDAAIDFMSAAPAPLAMLPIEDALGLTEQPNLPGTVDEHPNWRRRLPQPVEQVLDGEAVSRRLHILERTRGHRKNPG</sequence>
<keyword evidence="12" id="KW-1185">Reference proteome</keyword>
<keyword evidence="7 10" id="KW-0119">Carbohydrate metabolism</keyword>
<evidence type="ECO:0000256" key="7">
    <source>
        <dbReference type="ARBA" id="ARBA00023277"/>
    </source>
</evidence>
<proteinExistence type="inferred from homology"/>
<organism evidence="11 12">
    <name type="scientific">Noviherbaspirillum humi</name>
    <dbReference type="NCBI Taxonomy" id="1688639"/>
    <lineage>
        <taxon>Bacteria</taxon>
        <taxon>Pseudomonadati</taxon>
        <taxon>Pseudomonadota</taxon>
        <taxon>Betaproteobacteria</taxon>
        <taxon>Burkholderiales</taxon>
        <taxon>Oxalobacteraceae</taxon>
        <taxon>Noviherbaspirillum</taxon>
    </lineage>
</organism>
<evidence type="ECO:0000256" key="3">
    <source>
        <dbReference type="ARBA" id="ARBA00012560"/>
    </source>
</evidence>
<evidence type="ECO:0000256" key="1">
    <source>
        <dbReference type="ARBA" id="ARBA00000439"/>
    </source>
</evidence>
<protein>
    <recommendedName>
        <fullName evidence="4 10">4-alpha-glucanotransferase</fullName>
        <ecNumber evidence="3 10">2.4.1.25</ecNumber>
    </recommendedName>
    <alternativeName>
        <fullName evidence="8 10">Amylomaltase</fullName>
    </alternativeName>
    <alternativeName>
        <fullName evidence="9 10">Disproportionating enzyme</fullName>
    </alternativeName>
</protein>
<evidence type="ECO:0000313" key="11">
    <source>
        <dbReference type="EMBL" id="SNS54047.1"/>
    </source>
</evidence>
<dbReference type="Pfam" id="PF02446">
    <property type="entry name" value="Glyco_hydro_77"/>
    <property type="match status" value="1"/>
</dbReference>
<dbReference type="GO" id="GO:0005975">
    <property type="term" value="P:carbohydrate metabolic process"/>
    <property type="evidence" value="ECO:0007669"/>
    <property type="project" value="InterPro"/>
</dbReference>
<dbReference type="InterPro" id="IPR017853">
    <property type="entry name" value="GH"/>
</dbReference>
<evidence type="ECO:0000256" key="6">
    <source>
        <dbReference type="ARBA" id="ARBA00022679"/>
    </source>
</evidence>
<dbReference type="InterPro" id="IPR003385">
    <property type="entry name" value="Glyco_hydro_77"/>
</dbReference>
<gene>
    <name evidence="11" type="ORF">SAMN06265795_103274</name>
</gene>
<evidence type="ECO:0000256" key="9">
    <source>
        <dbReference type="ARBA" id="ARBA00031501"/>
    </source>
</evidence>
<name>A0A239FB51_9BURK</name>
<dbReference type="NCBIfam" id="TIGR00217">
    <property type="entry name" value="malQ"/>
    <property type="match status" value="1"/>
</dbReference>
<dbReference type="OrthoDB" id="9763489at2"/>
<keyword evidence="6 10" id="KW-0808">Transferase</keyword>
<evidence type="ECO:0000256" key="2">
    <source>
        <dbReference type="ARBA" id="ARBA00005684"/>
    </source>
</evidence>
<dbReference type="Gene3D" id="3.20.20.80">
    <property type="entry name" value="Glycosidases"/>
    <property type="match status" value="1"/>
</dbReference>
<evidence type="ECO:0000256" key="4">
    <source>
        <dbReference type="ARBA" id="ARBA00020295"/>
    </source>
</evidence>
<dbReference type="EC" id="2.4.1.25" evidence="3 10"/>
<dbReference type="RefSeq" id="WP_089398762.1">
    <property type="nucleotide sequence ID" value="NZ_FZOT01000003.1"/>
</dbReference>
<evidence type="ECO:0000313" key="12">
    <source>
        <dbReference type="Proteomes" id="UP000198284"/>
    </source>
</evidence>
<dbReference type="PANTHER" id="PTHR32438:SF5">
    <property type="entry name" value="4-ALPHA-GLUCANOTRANSFERASE DPE1, CHLOROPLASTIC_AMYLOPLASTIC"/>
    <property type="match status" value="1"/>
</dbReference>
<comment type="catalytic activity">
    <reaction evidence="1 10">
        <text>Transfers a segment of a (1-&gt;4)-alpha-D-glucan to a new position in an acceptor, which may be glucose or a (1-&gt;4)-alpha-D-glucan.</text>
        <dbReference type="EC" id="2.4.1.25"/>
    </reaction>
</comment>
<dbReference type="GO" id="GO:0004134">
    <property type="term" value="F:4-alpha-glucanotransferase activity"/>
    <property type="evidence" value="ECO:0007669"/>
    <property type="project" value="UniProtKB-EC"/>
</dbReference>
<comment type="similarity">
    <text evidence="2 10">Belongs to the disproportionating enzyme family.</text>
</comment>
<dbReference type="EMBL" id="FZOT01000003">
    <property type="protein sequence ID" value="SNS54047.1"/>
    <property type="molecule type" value="Genomic_DNA"/>
</dbReference>
<evidence type="ECO:0000256" key="8">
    <source>
        <dbReference type="ARBA" id="ARBA00031423"/>
    </source>
</evidence>
<accession>A0A239FB51</accession>